<dbReference type="STRING" id="505317.OA57_00675"/>
<keyword evidence="1" id="KW-0472">Membrane</keyword>
<accession>A0A0A3APY4</accession>
<protein>
    <submittedName>
        <fullName evidence="2">Uncharacterized protein</fullName>
    </submittedName>
</protein>
<keyword evidence="1" id="KW-1133">Transmembrane helix</keyword>
<name>A0A0A3APY4_9PAST</name>
<reference evidence="2 3" key="1">
    <citation type="submission" date="2014-11" db="EMBL/GenBank/DDBJ databases">
        <title>Draft genome sequence of Chelonobacter oris 1662T, associated with respiratory disease in Hermann's Tortoises.</title>
        <authorList>
            <person name="Kudirkiene E."/>
            <person name="Hansen M.J."/>
            <person name="Bojesen A.M."/>
        </authorList>
    </citation>
    <scope>NUCLEOTIDE SEQUENCE [LARGE SCALE GENOMIC DNA]</scope>
    <source>
        <strain evidence="2 3">1662</strain>
    </source>
</reference>
<sequence>MRIDGIGCFVTVIAVFLFALPTEQIMDYLTALGAWLNAGTTVGIFAPACLPVFVSTLCYWIYYRLKNG</sequence>
<evidence type="ECO:0000256" key="1">
    <source>
        <dbReference type="SAM" id="Phobius"/>
    </source>
</evidence>
<gene>
    <name evidence="2" type="ORF">OA57_00675</name>
</gene>
<feature type="transmembrane region" description="Helical" evidence="1">
    <location>
        <begin position="45"/>
        <end position="63"/>
    </location>
</feature>
<keyword evidence="1" id="KW-0812">Transmembrane</keyword>
<proteinExistence type="predicted"/>
<comment type="caution">
    <text evidence="2">The sequence shown here is derived from an EMBL/GenBank/DDBJ whole genome shotgun (WGS) entry which is preliminary data.</text>
</comment>
<dbReference type="EMBL" id="JSUM01000002">
    <property type="protein sequence ID" value="KGQ71478.1"/>
    <property type="molecule type" value="Genomic_DNA"/>
</dbReference>
<dbReference type="OrthoDB" id="5683878at2"/>
<organism evidence="2 3">
    <name type="scientific">Chelonobacter oris</name>
    <dbReference type="NCBI Taxonomy" id="505317"/>
    <lineage>
        <taxon>Bacteria</taxon>
        <taxon>Pseudomonadati</taxon>
        <taxon>Pseudomonadota</taxon>
        <taxon>Gammaproteobacteria</taxon>
        <taxon>Pasteurellales</taxon>
        <taxon>Pasteurellaceae</taxon>
        <taxon>Chelonobacter</taxon>
    </lineage>
</organism>
<evidence type="ECO:0000313" key="2">
    <source>
        <dbReference type="EMBL" id="KGQ71478.1"/>
    </source>
</evidence>
<evidence type="ECO:0000313" key="3">
    <source>
        <dbReference type="Proteomes" id="UP000030380"/>
    </source>
</evidence>
<keyword evidence="3" id="KW-1185">Reference proteome</keyword>
<dbReference type="Proteomes" id="UP000030380">
    <property type="component" value="Unassembled WGS sequence"/>
</dbReference>
<dbReference type="AlphaFoldDB" id="A0A0A3APY4"/>